<protein>
    <submittedName>
        <fullName evidence="2">Uncharacterized protein</fullName>
    </submittedName>
</protein>
<feature type="region of interest" description="Disordered" evidence="1">
    <location>
        <begin position="1"/>
        <end position="20"/>
    </location>
</feature>
<proteinExistence type="predicted"/>
<name>A0A0F6W0U0_9BACT</name>
<dbReference type="KEGG" id="samy:DB32_001501"/>
<sequence length="39" mass="4491">MASAPPRVARDDPRRGSRRAKWGSRWIWRVSRARRAGAS</sequence>
<keyword evidence="3" id="KW-1185">Reference proteome</keyword>
<organism evidence="2 3">
    <name type="scientific">Sandaracinus amylolyticus</name>
    <dbReference type="NCBI Taxonomy" id="927083"/>
    <lineage>
        <taxon>Bacteria</taxon>
        <taxon>Pseudomonadati</taxon>
        <taxon>Myxococcota</taxon>
        <taxon>Polyangia</taxon>
        <taxon>Polyangiales</taxon>
        <taxon>Sandaracinaceae</taxon>
        <taxon>Sandaracinus</taxon>
    </lineage>
</organism>
<evidence type="ECO:0000256" key="1">
    <source>
        <dbReference type="SAM" id="MobiDB-lite"/>
    </source>
</evidence>
<evidence type="ECO:0000313" key="2">
    <source>
        <dbReference type="EMBL" id="AKF04352.1"/>
    </source>
</evidence>
<reference evidence="2 3" key="1">
    <citation type="submission" date="2015-03" db="EMBL/GenBank/DDBJ databases">
        <title>Genome assembly of Sandaracinus amylolyticus DSM 53668.</title>
        <authorList>
            <person name="Sharma G."/>
            <person name="Subramanian S."/>
        </authorList>
    </citation>
    <scope>NUCLEOTIDE SEQUENCE [LARGE SCALE GENOMIC DNA]</scope>
    <source>
        <strain evidence="2 3">DSM 53668</strain>
    </source>
</reference>
<evidence type="ECO:0000313" key="3">
    <source>
        <dbReference type="Proteomes" id="UP000034883"/>
    </source>
</evidence>
<accession>A0A0F6W0U0</accession>
<dbReference type="Proteomes" id="UP000034883">
    <property type="component" value="Chromosome"/>
</dbReference>
<dbReference type="STRING" id="927083.DB32_001501"/>
<gene>
    <name evidence="2" type="ORF">DB32_001501</name>
</gene>
<dbReference type="EMBL" id="CP011125">
    <property type="protein sequence ID" value="AKF04352.1"/>
    <property type="molecule type" value="Genomic_DNA"/>
</dbReference>
<dbReference type="AlphaFoldDB" id="A0A0F6W0U0"/>